<dbReference type="Proteomes" id="UP001204579">
    <property type="component" value="Unassembled WGS sequence"/>
</dbReference>
<evidence type="ECO:0000256" key="1">
    <source>
        <dbReference type="ARBA" id="ARBA00010529"/>
    </source>
</evidence>
<dbReference type="Gene3D" id="4.10.520.10">
    <property type="entry name" value="IHF-like DNA-binding proteins"/>
    <property type="match status" value="1"/>
</dbReference>
<keyword evidence="3 5" id="KW-0238">DNA-binding</keyword>
<dbReference type="GO" id="GO:0003677">
    <property type="term" value="F:DNA binding"/>
    <property type="evidence" value="ECO:0007669"/>
    <property type="project" value="UniProtKB-KW"/>
</dbReference>
<dbReference type="GO" id="GO:0005829">
    <property type="term" value="C:cytosol"/>
    <property type="evidence" value="ECO:0007669"/>
    <property type="project" value="TreeGrafter"/>
</dbReference>
<dbReference type="SMART" id="SM00411">
    <property type="entry name" value="BHL"/>
    <property type="match status" value="1"/>
</dbReference>
<name>A0AAW5N061_9BACT</name>
<reference evidence="5 6" key="1">
    <citation type="submission" date="2022-08" db="EMBL/GenBank/DDBJ databases">
        <authorList>
            <person name="Zeman M."/>
            <person name="Kubasova T."/>
        </authorList>
    </citation>
    <scope>NUCLEOTIDE SEQUENCE [LARGE SCALE GENOMIC DNA]</scope>
    <source>
        <strain evidence="5 6">ET62</strain>
    </source>
</reference>
<comment type="caution">
    <text evidence="5">The sequence shown here is derived from an EMBL/GenBank/DDBJ whole genome shotgun (WGS) entry which is preliminary data.</text>
</comment>
<comment type="similarity">
    <text evidence="1 4">Belongs to the bacterial histone-like protein family.</text>
</comment>
<gene>
    <name evidence="5" type="ORF">NW209_06550</name>
</gene>
<accession>A0AAW5N061</accession>
<evidence type="ECO:0000313" key="6">
    <source>
        <dbReference type="Proteomes" id="UP001204579"/>
    </source>
</evidence>
<sequence>MNNKEFVVELSRSLGYTNKDATQLVASLVDIMTQELQEGNLISVEGFGRFEVRKRLERIIINPMTKQRLLVPPKLVLTFTPDSLLKDYPTNTSADE</sequence>
<dbReference type="GO" id="GO:0030261">
    <property type="term" value="P:chromosome condensation"/>
    <property type="evidence" value="ECO:0007669"/>
    <property type="project" value="UniProtKB-KW"/>
</dbReference>
<evidence type="ECO:0000256" key="4">
    <source>
        <dbReference type="RuleBase" id="RU003939"/>
    </source>
</evidence>
<dbReference type="PANTHER" id="PTHR33175:SF3">
    <property type="entry name" value="DNA-BINDING PROTEIN HU-BETA"/>
    <property type="match status" value="1"/>
</dbReference>
<proteinExistence type="inferred from homology"/>
<protein>
    <submittedName>
        <fullName evidence="5">HU family DNA-binding protein</fullName>
    </submittedName>
</protein>
<dbReference type="CDD" id="cd13832">
    <property type="entry name" value="IHF"/>
    <property type="match status" value="1"/>
</dbReference>
<dbReference type="PANTHER" id="PTHR33175">
    <property type="entry name" value="DNA-BINDING PROTEIN HU"/>
    <property type="match status" value="1"/>
</dbReference>
<dbReference type="AlphaFoldDB" id="A0AAW5N061"/>
<dbReference type="GO" id="GO:0030527">
    <property type="term" value="F:structural constituent of chromatin"/>
    <property type="evidence" value="ECO:0007669"/>
    <property type="project" value="InterPro"/>
</dbReference>
<dbReference type="InterPro" id="IPR000119">
    <property type="entry name" value="Hist_DNA-bd"/>
</dbReference>
<evidence type="ECO:0000256" key="2">
    <source>
        <dbReference type="ARBA" id="ARBA00023067"/>
    </source>
</evidence>
<dbReference type="EMBL" id="JANRHJ010000006">
    <property type="protein sequence ID" value="MCR8873672.1"/>
    <property type="molecule type" value="Genomic_DNA"/>
</dbReference>
<dbReference type="RefSeq" id="WP_235300671.1">
    <property type="nucleotide sequence ID" value="NZ_CALULB010000006.1"/>
</dbReference>
<organism evidence="5 6">
    <name type="scientific">Phocaeicola barnesiae</name>
    <dbReference type="NCBI Taxonomy" id="376804"/>
    <lineage>
        <taxon>Bacteria</taxon>
        <taxon>Pseudomonadati</taxon>
        <taxon>Bacteroidota</taxon>
        <taxon>Bacteroidia</taxon>
        <taxon>Bacteroidales</taxon>
        <taxon>Bacteroidaceae</taxon>
        <taxon>Phocaeicola</taxon>
    </lineage>
</organism>
<dbReference type="Pfam" id="PF00216">
    <property type="entry name" value="Bac_DNA_binding"/>
    <property type="match status" value="1"/>
</dbReference>
<dbReference type="SUPFAM" id="SSF47729">
    <property type="entry name" value="IHF-like DNA-binding proteins"/>
    <property type="match status" value="1"/>
</dbReference>
<dbReference type="PRINTS" id="PR01727">
    <property type="entry name" value="DNABINDINGHU"/>
</dbReference>
<dbReference type="InterPro" id="IPR010992">
    <property type="entry name" value="IHF-like_DNA-bd_dom_sf"/>
</dbReference>
<keyword evidence="2" id="KW-0226">DNA condensation</keyword>
<evidence type="ECO:0000256" key="3">
    <source>
        <dbReference type="ARBA" id="ARBA00023125"/>
    </source>
</evidence>
<keyword evidence="6" id="KW-1185">Reference proteome</keyword>
<evidence type="ECO:0000313" key="5">
    <source>
        <dbReference type="EMBL" id="MCR8873672.1"/>
    </source>
</evidence>